<evidence type="ECO:0000256" key="16">
    <source>
        <dbReference type="ARBA" id="ARBA00055540"/>
    </source>
</evidence>
<dbReference type="InterPro" id="IPR015813">
    <property type="entry name" value="Pyrv/PenolPyrv_kinase-like_dom"/>
</dbReference>
<evidence type="ECO:0000256" key="18">
    <source>
        <dbReference type="ARBA" id="ARBA00066460"/>
    </source>
</evidence>
<dbReference type="SUPFAM" id="SSF51621">
    <property type="entry name" value="Phosphoenolpyruvate/pyruvate domain"/>
    <property type="match status" value="1"/>
</dbReference>
<keyword evidence="11" id="KW-0496">Mitochondrion</keyword>
<evidence type="ECO:0000256" key="3">
    <source>
        <dbReference type="ARBA" id="ARBA00011233"/>
    </source>
</evidence>
<evidence type="ECO:0000256" key="24">
    <source>
        <dbReference type="PIRSR" id="PIRSR015582-1"/>
    </source>
</evidence>
<evidence type="ECO:0000256" key="20">
    <source>
        <dbReference type="ARBA" id="ARBA00072098"/>
    </source>
</evidence>
<sequence>MAAPTKGFLVRLVPTLLGRHTFQTHPRWQACNCGRVLNARHCSDDSSTSEASLGRKFVPRRAMMYVPGNDERKLKKIPSLDLDCVVMDCEDGVALNRKEEARSTILRMLDELEFGRTDIAVRVNAMTSGLAEEDMAVTLTAGRLPTTLMLPKVEDVRHIDWFAEQMSVNLNKREEAKAPNLVIFVESARGLLNLQGICERAFELSELGAPFHLDGIVFGSDDFCADIGATRTVDAQELLYARQKVITVAKAYRLQAIDLVHIDYKDLEGLQTQALKGAQMGFTGKQVIHPSQIPVVQEAFTPSEEKINWAKELIDGFNQHQSSGAGAFVFRGSMIDMPLVLQARNILQTVQNITEHREATGTQGERCTEPKTEDSQSEEVKPDDEKK</sequence>
<keyword evidence="9" id="KW-0809">Transit peptide</keyword>
<dbReference type="EC" id="3.1.2.30" evidence="18"/>
<evidence type="ECO:0000256" key="15">
    <source>
        <dbReference type="ARBA" id="ARBA00051672"/>
    </source>
</evidence>
<dbReference type="Pfam" id="PF03328">
    <property type="entry name" value="HpcH_HpaI"/>
    <property type="match status" value="1"/>
</dbReference>
<comment type="catalytic activity">
    <reaction evidence="15">
        <text>(3S)-citramalyl-CoA = pyruvate + acetyl-CoA</text>
        <dbReference type="Rhea" id="RHEA:22612"/>
        <dbReference type="ChEBI" id="CHEBI:15361"/>
        <dbReference type="ChEBI" id="CHEBI:57288"/>
        <dbReference type="ChEBI" id="CHEBI:58668"/>
        <dbReference type="EC" id="4.1.3.25"/>
    </reaction>
</comment>
<feature type="domain" description="HpcH/HpaI aldolase/citrate lyase" evidence="27">
    <location>
        <begin position="61"/>
        <end position="290"/>
    </location>
</feature>
<keyword evidence="8 25" id="KW-0460">Magnesium</keyword>
<evidence type="ECO:0000256" key="1">
    <source>
        <dbReference type="ARBA" id="ARBA00001946"/>
    </source>
</evidence>
<evidence type="ECO:0000256" key="19">
    <source>
        <dbReference type="ARBA" id="ARBA00066840"/>
    </source>
</evidence>
<comment type="catalytic activity">
    <reaction evidence="14">
        <text>propanoyl-CoA + glyoxylate + H2O = 3-methylmalate + CoA + H(+)</text>
        <dbReference type="Rhea" id="RHEA:47628"/>
        <dbReference type="ChEBI" id="CHEBI:15377"/>
        <dbReference type="ChEBI" id="CHEBI:15378"/>
        <dbReference type="ChEBI" id="CHEBI:36655"/>
        <dbReference type="ChEBI" id="CHEBI:57287"/>
        <dbReference type="ChEBI" id="CHEBI:57392"/>
        <dbReference type="ChEBI" id="CHEBI:87810"/>
    </reaction>
</comment>
<evidence type="ECO:0000313" key="28">
    <source>
        <dbReference type="EMBL" id="KAK2179377.1"/>
    </source>
</evidence>
<evidence type="ECO:0000256" key="9">
    <source>
        <dbReference type="ARBA" id="ARBA00022946"/>
    </source>
</evidence>
<feature type="binding site" evidence="25">
    <location>
        <position position="222"/>
    </location>
    <ligand>
        <name>Mg(2+)</name>
        <dbReference type="ChEBI" id="CHEBI:18420"/>
    </ligand>
</feature>
<keyword evidence="6 25" id="KW-0479">Metal-binding</keyword>
<evidence type="ECO:0000256" key="21">
    <source>
        <dbReference type="ARBA" id="ARBA00076231"/>
    </source>
</evidence>
<evidence type="ECO:0000256" key="23">
    <source>
        <dbReference type="ARBA" id="ARBA00083020"/>
    </source>
</evidence>
<feature type="binding site" evidence="24">
    <location>
        <position position="186"/>
    </location>
    <ligand>
        <name>substrate</name>
    </ligand>
</feature>
<dbReference type="EC" id="4.1.3.25" evidence="19"/>
<dbReference type="PANTHER" id="PTHR11105:SF0">
    <property type="entry name" value="CITRAMALYL-COA LYASE, MITOCHONDRIAL"/>
    <property type="match status" value="1"/>
</dbReference>
<keyword evidence="29" id="KW-1185">Reference proteome</keyword>
<evidence type="ECO:0000256" key="25">
    <source>
        <dbReference type="PIRSR" id="PIRSR015582-2"/>
    </source>
</evidence>
<evidence type="ECO:0000256" key="4">
    <source>
        <dbReference type="ARBA" id="ARBA00012636"/>
    </source>
</evidence>
<accession>A0AAD9NQT7</accession>
<dbReference type="GO" id="GO:0004474">
    <property type="term" value="F:malate synthase activity"/>
    <property type="evidence" value="ECO:0007669"/>
    <property type="project" value="UniProtKB-EC"/>
</dbReference>
<evidence type="ECO:0000259" key="27">
    <source>
        <dbReference type="Pfam" id="PF03328"/>
    </source>
</evidence>
<dbReference type="Gene3D" id="3.20.20.60">
    <property type="entry name" value="Phosphoenolpyruvate-binding domains"/>
    <property type="match status" value="1"/>
</dbReference>
<dbReference type="InterPro" id="IPR040442">
    <property type="entry name" value="Pyrv_kinase-like_dom_sf"/>
</dbReference>
<evidence type="ECO:0000256" key="22">
    <source>
        <dbReference type="ARBA" id="ARBA00076788"/>
    </source>
</evidence>
<evidence type="ECO:0000256" key="7">
    <source>
        <dbReference type="ARBA" id="ARBA00022801"/>
    </source>
</evidence>
<evidence type="ECO:0000256" key="14">
    <source>
        <dbReference type="ARBA" id="ARBA00051623"/>
    </source>
</evidence>
<dbReference type="InterPro" id="IPR011206">
    <property type="entry name" value="Citrate_lyase_beta/mcl1/mcl2"/>
</dbReference>
<comment type="caution">
    <text evidence="28">The sequence shown here is derived from an EMBL/GenBank/DDBJ whole genome shotgun (WGS) entry which is preliminary data.</text>
</comment>
<keyword evidence="12" id="KW-0456">Lyase</keyword>
<dbReference type="Proteomes" id="UP001209878">
    <property type="component" value="Unassembled WGS sequence"/>
</dbReference>
<dbReference type="InterPro" id="IPR005000">
    <property type="entry name" value="Aldolase/citrate-lyase_domain"/>
</dbReference>
<comment type="catalytic activity">
    <reaction evidence="13">
        <text>glyoxylate + acetyl-CoA + H2O = (S)-malate + CoA + H(+)</text>
        <dbReference type="Rhea" id="RHEA:18181"/>
        <dbReference type="ChEBI" id="CHEBI:15377"/>
        <dbReference type="ChEBI" id="CHEBI:15378"/>
        <dbReference type="ChEBI" id="CHEBI:15589"/>
        <dbReference type="ChEBI" id="CHEBI:36655"/>
        <dbReference type="ChEBI" id="CHEBI:57287"/>
        <dbReference type="ChEBI" id="CHEBI:57288"/>
        <dbReference type="EC" id="2.3.3.9"/>
    </reaction>
</comment>
<evidence type="ECO:0000256" key="2">
    <source>
        <dbReference type="ARBA" id="ARBA00004173"/>
    </source>
</evidence>
<evidence type="ECO:0000256" key="26">
    <source>
        <dbReference type="SAM" id="MobiDB-lite"/>
    </source>
</evidence>
<dbReference type="PANTHER" id="PTHR11105">
    <property type="entry name" value="CITRATE LYASE SUBUNIT BETA-RELATED"/>
    <property type="match status" value="1"/>
</dbReference>
<dbReference type="GO" id="GO:0016787">
    <property type="term" value="F:hydrolase activity"/>
    <property type="evidence" value="ECO:0007669"/>
    <property type="project" value="UniProtKB-KW"/>
</dbReference>
<dbReference type="InterPro" id="IPR040186">
    <property type="entry name" value="Citramalyl-CoA_lyase"/>
</dbReference>
<dbReference type="GO" id="GO:0046872">
    <property type="term" value="F:metal ion binding"/>
    <property type="evidence" value="ECO:0007669"/>
    <property type="project" value="UniProtKB-KW"/>
</dbReference>
<comment type="cofactor">
    <cofactor evidence="1">
        <name>Mg(2+)</name>
        <dbReference type="ChEBI" id="CHEBI:18420"/>
    </cofactor>
</comment>
<feature type="region of interest" description="Disordered" evidence="26">
    <location>
        <begin position="356"/>
        <end position="387"/>
    </location>
</feature>
<dbReference type="AlphaFoldDB" id="A0AAD9NQT7"/>
<evidence type="ECO:0000256" key="8">
    <source>
        <dbReference type="ARBA" id="ARBA00022842"/>
    </source>
</evidence>
<evidence type="ECO:0000256" key="17">
    <source>
        <dbReference type="ARBA" id="ARBA00061542"/>
    </source>
</evidence>
<name>A0AAD9NQT7_RIDPI</name>
<feature type="binding site" evidence="24">
    <location>
        <position position="122"/>
    </location>
    <ligand>
        <name>substrate</name>
    </ligand>
</feature>
<feature type="binding site" evidence="25">
    <location>
        <position position="186"/>
    </location>
    <ligand>
        <name>Mg(2+)</name>
        <dbReference type="ChEBI" id="CHEBI:18420"/>
    </ligand>
</feature>
<keyword evidence="7" id="KW-0378">Hydrolase</keyword>
<evidence type="ECO:0000256" key="6">
    <source>
        <dbReference type="ARBA" id="ARBA00022723"/>
    </source>
</evidence>
<comment type="subunit">
    <text evidence="3">Homotrimer.</text>
</comment>
<organism evidence="28 29">
    <name type="scientific">Ridgeia piscesae</name>
    <name type="common">Tubeworm</name>
    <dbReference type="NCBI Taxonomy" id="27915"/>
    <lineage>
        <taxon>Eukaryota</taxon>
        <taxon>Metazoa</taxon>
        <taxon>Spiralia</taxon>
        <taxon>Lophotrochozoa</taxon>
        <taxon>Annelida</taxon>
        <taxon>Polychaeta</taxon>
        <taxon>Sedentaria</taxon>
        <taxon>Canalipalpata</taxon>
        <taxon>Sabellida</taxon>
        <taxon>Siboglinidae</taxon>
        <taxon>Ridgeia</taxon>
    </lineage>
</organism>
<dbReference type="EMBL" id="JAODUO010000494">
    <property type="protein sequence ID" value="KAK2179377.1"/>
    <property type="molecule type" value="Genomic_DNA"/>
</dbReference>
<keyword evidence="10" id="KW-0007">Acetylation</keyword>
<gene>
    <name evidence="28" type="ORF">NP493_494g04092</name>
</gene>
<evidence type="ECO:0000313" key="29">
    <source>
        <dbReference type="Proteomes" id="UP001209878"/>
    </source>
</evidence>
<dbReference type="GO" id="GO:0106064">
    <property type="term" value="P:regulation of cobalamin metabolic process"/>
    <property type="evidence" value="ECO:0007669"/>
    <property type="project" value="TreeGrafter"/>
</dbReference>
<dbReference type="GO" id="GO:0047777">
    <property type="term" value="F:(S)-citramalyl-CoA lyase activity"/>
    <property type="evidence" value="ECO:0007669"/>
    <property type="project" value="UniProtKB-EC"/>
</dbReference>
<comment type="subcellular location">
    <subcellularLocation>
        <location evidence="2">Mitochondrion</location>
    </subcellularLocation>
</comment>
<proteinExistence type="inferred from homology"/>
<dbReference type="PIRSF" id="PIRSF015582">
    <property type="entry name" value="Cit_lyase_B"/>
    <property type="match status" value="1"/>
</dbReference>
<dbReference type="GO" id="GO:0005739">
    <property type="term" value="C:mitochondrion"/>
    <property type="evidence" value="ECO:0007669"/>
    <property type="project" value="UniProtKB-SubCell"/>
</dbReference>
<protein>
    <recommendedName>
        <fullName evidence="20">Citramalyl-CoA lyase, mitochondrial</fullName>
        <ecNumber evidence="4">2.3.3.9</ecNumber>
        <ecNumber evidence="18">3.1.2.30</ecNumber>
        <ecNumber evidence="19">4.1.3.25</ecNumber>
    </recommendedName>
    <alternativeName>
        <fullName evidence="22">(3S)-malyl-CoA thioesterase</fullName>
    </alternativeName>
    <alternativeName>
        <fullName evidence="23">Beta-methylmalate synthase</fullName>
    </alternativeName>
    <alternativeName>
        <fullName evidence="21">Malate synthase</fullName>
    </alternativeName>
</protein>
<dbReference type="EC" id="2.3.3.9" evidence="4"/>
<feature type="compositionally biased region" description="Basic and acidic residues" evidence="26">
    <location>
        <begin position="366"/>
        <end position="387"/>
    </location>
</feature>
<dbReference type="FunFam" id="3.20.20.60:FF:000014">
    <property type="entry name" value="Citrate lyase subunit beta-like protein"/>
    <property type="match status" value="1"/>
</dbReference>
<evidence type="ECO:0000256" key="13">
    <source>
        <dbReference type="ARBA" id="ARBA00047918"/>
    </source>
</evidence>
<comment type="similarity">
    <text evidence="17">Belongs to the HpcH/HpaI aldolase family. Citrate lyase beta subunit-like subfamily.</text>
</comment>
<evidence type="ECO:0000256" key="12">
    <source>
        <dbReference type="ARBA" id="ARBA00023239"/>
    </source>
</evidence>
<evidence type="ECO:0000256" key="11">
    <source>
        <dbReference type="ARBA" id="ARBA00023128"/>
    </source>
</evidence>
<comment type="function">
    <text evidence="16">Mitochondrial citramalyl-CoA lyase indirectly involved in the vitamin B12 metabolism. Converts citramalyl-CoA into acetyl-CoA and pyruvate in the C5-dicarboxylate catabolism pathway. The C5-dicarboxylate catabolism pathway is required to detoxify itaconate, a vitamin B12-poisoning metabolite. Also acts as a malate synthase in vitro, converting glyoxylate and acetyl-CoA to malate. Also displays malyl-CoA thioesterase activity. Also acts as a beta-methylmalate synthase in vitro, by mediating conversion of glyoxylate and propionyl-CoA to beta-methylmalate. Also has very weak citramalate synthase activity in vitro.</text>
</comment>
<evidence type="ECO:0000256" key="10">
    <source>
        <dbReference type="ARBA" id="ARBA00022990"/>
    </source>
</evidence>
<evidence type="ECO:0000256" key="5">
    <source>
        <dbReference type="ARBA" id="ARBA00022679"/>
    </source>
</evidence>
<keyword evidence="5" id="KW-0808">Transferase</keyword>
<reference evidence="28" key="1">
    <citation type="journal article" date="2023" name="Mol. Biol. Evol.">
        <title>Third-Generation Sequencing Reveals the Adaptive Role of the Epigenome in Three Deep-Sea Polychaetes.</title>
        <authorList>
            <person name="Perez M."/>
            <person name="Aroh O."/>
            <person name="Sun Y."/>
            <person name="Lan Y."/>
            <person name="Juniper S.K."/>
            <person name="Young C.R."/>
            <person name="Angers B."/>
            <person name="Qian P.Y."/>
        </authorList>
    </citation>
    <scope>NUCLEOTIDE SEQUENCE</scope>
    <source>
        <strain evidence="28">R07B-5</strain>
    </source>
</reference>